<comment type="similarity">
    <text evidence="2">Belongs to the TrkH potassium transport family.</text>
</comment>
<proteinExistence type="inferred from homology"/>
<keyword evidence="5" id="KW-0997">Cell inner membrane</keyword>
<feature type="transmembrane region" description="Helical" evidence="12">
    <location>
        <begin position="37"/>
        <end position="55"/>
    </location>
</feature>
<evidence type="ECO:0000256" key="2">
    <source>
        <dbReference type="ARBA" id="ARBA00009137"/>
    </source>
</evidence>
<evidence type="ECO:0000256" key="5">
    <source>
        <dbReference type="ARBA" id="ARBA00022519"/>
    </source>
</evidence>
<keyword evidence="6" id="KW-0633">Potassium transport</keyword>
<evidence type="ECO:0000256" key="8">
    <source>
        <dbReference type="ARBA" id="ARBA00022958"/>
    </source>
</evidence>
<dbReference type="InterPro" id="IPR004772">
    <property type="entry name" value="TrkH"/>
</dbReference>
<feature type="transmembrane region" description="Helical" evidence="12">
    <location>
        <begin position="67"/>
        <end position="89"/>
    </location>
</feature>
<protein>
    <submittedName>
        <fullName evidence="13">Trk system potassium uptake protein TrkH</fullName>
    </submittedName>
</protein>
<dbReference type="PANTHER" id="PTHR32024">
    <property type="entry name" value="TRK SYSTEM POTASSIUM UPTAKE PROTEIN TRKG-RELATED"/>
    <property type="match status" value="1"/>
</dbReference>
<dbReference type="PIRSF" id="PIRSF006247">
    <property type="entry name" value="TrkH"/>
    <property type="match status" value="1"/>
</dbReference>
<feature type="transmembrane region" description="Helical" evidence="12">
    <location>
        <begin position="239"/>
        <end position="260"/>
    </location>
</feature>
<evidence type="ECO:0000256" key="3">
    <source>
        <dbReference type="ARBA" id="ARBA00022448"/>
    </source>
</evidence>
<keyword evidence="7 12" id="KW-0812">Transmembrane</keyword>
<feature type="transmembrane region" description="Helical" evidence="12">
    <location>
        <begin position="393"/>
        <end position="413"/>
    </location>
</feature>
<dbReference type="PANTHER" id="PTHR32024:SF2">
    <property type="entry name" value="TRK SYSTEM POTASSIUM UPTAKE PROTEIN TRKG-RELATED"/>
    <property type="match status" value="1"/>
</dbReference>
<dbReference type="Proteomes" id="UP001230220">
    <property type="component" value="Unassembled WGS sequence"/>
</dbReference>
<sequence>MNFSMIKYILGWVLRLEAVCMGLPLITAVIYQEESGFAFLITLAVAGVVGFLCSYKKPKNRTFRLRDGFVAVALSWILLSVVGAMPFVISGEIPHFYDALFEIVSGFTTTGASVVKDVDALSKCMVFWRSFTHWIGGMGVLVFVLAIIPMENNSSGTTMHLMRAESPGPTVGKLVPRIKQTAKILYGIYIAMTIILIVLLIVGGMPIFDSLTMAFGTAGTGGFAISNAGAGVYAPHLQIILTIFMILFGVNFNLYYLLLLKKFKDFLRSEELRAYLAIITIAIILITINIIGQVGDLGTALLQSSFQVGSIITTTGYATTDFNLWPQFSKMILLFLMFVGACAGSTGGGFKVSRLTILVKNTINEIKSFVHPRSVRVVKMDGKKVEREVIQSISSYLVIYLIIMVLSVLFISLDGFDALTNFSAVSATFNNIGPGLGEVGPMSSFADYSIMSKGILTFDMLAGRLELIPMLLLFSPSVWKK</sequence>
<keyword evidence="4" id="KW-1003">Cell membrane</keyword>
<evidence type="ECO:0000256" key="4">
    <source>
        <dbReference type="ARBA" id="ARBA00022475"/>
    </source>
</evidence>
<evidence type="ECO:0000313" key="13">
    <source>
        <dbReference type="EMBL" id="MDQ0362882.1"/>
    </source>
</evidence>
<evidence type="ECO:0000313" key="14">
    <source>
        <dbReference type="Proteomes" id="UP001230220"/>
    </source>
</evidence>
<evidence type="ECO:0000256" key="6">
    <source>
        <dbReference type="ARBA" id="ARBA00022538"/>
    </source>
</evidence>
<evidence type="ECO:0000256" key="11">
    <source>
        <dbReference type="ARBA" id="ARBA00023136"/>
    </source>
</evidence>
<dbReference type="EMBL" id="JAUSUR010000008">
    <property type="protein sequence ID" value="MDQ0362882.1"/>
    <property type="molecule type" value="Genomic_DNA"/>
</dbReference>
<evidence type="ECO:0000256" key="7">
    <source>
        <dbReference type="ARBA" id="ARBA00022692"/>
    </source>
</evidence>
<keyword evidence="8" id="KW-0630">Potassium</keyword>
<dbReference type="Pfam" id="PF02386">
    <property type="entry name" value="TrkH"/>
    <property type="match status" value="1"/>
</dbReference>
<comment type="subcellular location">
    <subcellularLocation>
        <location evidence="1">Cell inner membrane</location>
        <topology evidence="1">Multi-pass membrane protein</topology>
    </subcellularLocation>
</comment>
<feature type="transmembrane region" description="Helical" evidence="12">
    <location>
        <begin position="272"/>
        <end position="292"/>
    </location>
</feature>
<organism evidence="13 14">
    <name type="scientific">Breznakia pachnodae</name>
    <dbReference type="NCBI Taxonomy" id="265178"/>
    <lineage>
        <taxon>Bacteria</taxon>
        <taxon>Bacillati</taxon>
        <taxon>Bacillota</taxon>
        <taxon>Erysipelotrichia</taxon>
        <taxon>Erysipelotrichales</taxon>
        <taxon>Erysipelotrichaceae</taxon>
        <taxon>Breznakia</taxon>
    </lineage>
</organism>
<reference evidence="13 14" key="1">
    <citation type="submission" date="2023-07" db="EMBL/GenBank/DDBJ databases">
        <title>Genomic Encyclopedia of Type Strains, Phase IV (KMG-IV): sequencing the most valuable type-strain genomes for metagenomic binning, comparative biology and taxonomic classification.</title>
        <authorList>
            <person name="Goeker M."/>
        </authorList>
    </citation>
    <scope>NUCLEOTIDE SEQUENCE [LARGE SCALE GENOMIC DNA]</scope>
    <source>
        <strain evidence="13 14">DSM 16784</strain>
    </source>
</reference>
<keyword evidence="14" id="KW-1185">Reference proteome</keyword>
<evidence type="ECO:0000256" key="1">
    <source>
        <dbReference type="ARBA" id="ARBA00004429"/>
    </source>
</evidence>
<feature type="transmembrane region" description="Helical" evidence="12">
    <location>
        <begin position="184"/>
        <end position="208"/>
    </location>
</feature>
<dbReference type="RefSeq" id="WP_307411061.1">
    <property type="nucleotide sequence ID" value="NZ_JAUSUR010000008.1"/>
</dbReference>
<evidence type="ECO:0000256" key="10">
    <source>
        <dbReference type="ARBA" id="ARBA00023065"/>
    </source>
</evidence>
<gene>
    <name evidence="13" type="ORF">J2S15_003643</name>
</gene>
<feature type="transmembrane region" description="Helical" evidence="12">
    <location>
        <begin position="331"/>
        <end position="350"/>
    </location>
</feature>
<keyword evidence="9 12" id="KW-1133">Transmembrane helix</keyword>
<comment type="caution">
    <text evidence="13">The sequence shown here is derived from an EMBL/GenBank/DDBJ whole genome shotgun (WGS) entry which is preliminary data.</text>
</comment>
<keyword evidence="10" id="KW-0406">Ion transport</keyword>
<dbReference type="InterPro" id="IPR003445">
    <property type="entry name" value="Cat_transpt"/>
</dbReference>
<keyword evidence="3" id="KW-0813">Transport</keyword>
<accession>A0ABU0E7K0</accession>
<name>A0ABU0E7K0_9FIRM</name>
<evidence type="ECO:0000256" key="9">
    <source>
        <dbReference type="ARBA" id="ARBA00022989"/>
    </source>
</evidence>
<evidence type="ECO:0000256" key="12">
    <source>
        <dbReference type="SAM" id="Phobius"/>
    </source>
</evidence>
<keyword evidence="11 12" id="KW-0472">Membrane</keyword>
<feature type="transmembrane region" description="Helical" evidence="12">
    <location>
        <begin position="12"/>
        <end position="31"/>
    </location>
</feature>
<feature type="transmembrane region" description="Helical" evidence="12">
    <location>
        <begin position="131"/>
        <end position="150"/>
    </location>
</feature>